<dbReference type="InterPro" id="IPR006035">
    <property type="entry name" value="Ureohydrolase"/>
</dbReference>
<organism evidence="4 5">
    <name type="scientific">Eiseniibacteriota bacterium</name>
    <dbReference type="NCBI Taxonomy" id="2212470"/>
    <lineage>
        <taxon>Bacteria</taxon>
        <taxon>Candidatus Eiseniibacteriota</taxon>
    </lineage>
</organism>
<evidence type="ECO:0000313" key="5">
    <source>
        <dbReference type="Proteomes" id="UP000697710"/>
    </source>
</evidence>
<dbReference type="Gene3D" id="3.40.800.10">
    <property type="entry name" value="Ureohydrolase domain"/>
    <property type="match status" value="1"/>
</dbReference>
<dbReference type="EMBL" id="JAGQHR010000821">
    <property type="protein sequence ID" value="MCA9729736.1"/>
    <property type="molecule type" value="Genomic_DNA"/>
</dbReference>
<evidence type="ECO:0000256" key="3">
    <source>
        <dbReference type="PROSITE-ProRule" id="PRU00742"/>
    </source>
</evidence>
<dbReference type="PANTHER" id="PTHR11358">
    <property type="entry name" value="ARGINASE/AGMATINASE"/>
    <property type="match status" value="1"/>
</dbReference>
<dbReference type="PROSITE" id="PS51409">
    <property type="entry name" value="ARGINASE_2"/>
    <property type="match status" value="1"/>
</dbReference>
<dbReference type="Pfam" id="PF00491">
    <property type="entry name" value="Arginase"/>
    <property type="match status" value="1"/>
</dbReference>
<name>A0A956M215_UNCEI</name>
<dbReference type="PANTHER" id="PTHR11358:SF26">
    <property type="entry name" value="GUANIDINO ACID HYDROLASE, MITOCHONDRIAL"/>
    <property type="match status" value="1"/>
</dbReference>
<reference evidence="4" key="1">
    <citation type="submission" date="2020-04" db="EMBL/GenBank/DDBJ databases">
        <authorList>
            <person name="Zhang T."/>
        </authorList>
    </citation>
    <scope>NUCLEOTIDE SEQUENCE</scope>
    <source>
        <strain evidence="4">HKST-UBA01</strain>
    </source>
</reference>
<keyword evidence="1" id="KW-0479">Metal-binding</keyword>
<proteinExistence type="inferred from homology"/>
<accession>A0A956M215</accession>
<comment type="caution">
    <text evidence="4">The sequence shown here is derived from an EMBL/GenBank/DDBJ whole genome shotgun (WGS) entry which is preliminary data.</text>
</comment>
<dbReference type="SUPFAM" id="SSF52768">
    <property type="entry name" value="Arginase/deacetylase"/>
    <property type="match status" value="1"/>
</dbReference>
<keyword evidence="2" id="KW-0378">Hydrolase</keyword>
<dbReference type="GO" id="GO:0046872">
    <property type="term" value="F:metal ion binding"/>
    <property type="evidence" value="ECO:0007669"/>
    <property type="project" value="UniProtKB-KW"/>
</dbReference>
<dbReference type="Proteomes" id="UP000697710">
    <property type="component" value="Unassembled WGS sequence"/>
</dbReference>
<sequence length="300" mass="32655">DAIRTASQQVDLYDHETGRPYERGIAMLETSEEVREWNREARAAADRVFAIAEELGDWPEPDHAEAAPLIARVNELGSRLNDWVEQSAAHWRAQRKIVAVVGGDHSVPLGAIRATARAHPGIGILHLDAHADLRDAYMGFTYSHASIFHNVMEEPAVAKLVQVGLRDLSNAEARTITESDGRIVAYFDSDLQNRLLGGEPWGAIVDEIVGMLPRTVYLSFDIDGLDPALCPNTGTPVPGGLGFSQVLRLLRAVAESGRKIVGLDLCEVSPGPGGDSEWDANVGARLLYKMIGFTLLTHAH</sequence>
<evidence type="ECO:0000313" key="4">
    <source>
        <dbReference type="EMBL" id="MCA9729736.1"/>
    </source>
</evidence>
<protein>
    <submittedName>
        <fullName evidence="4">Agmatinase family protein</fullName>
    </submittedName>
</protein>
<dbReference type="PRINTS" id="PR00116">
    <property type="entry name" value="ARGINASE"/>
</dbReference>
<comment type="similarity">
    <text evidence="3">Belongs to the arginase family.</text>
</comment>
<dbReference type="InterPro" id="IPR023696">
    <property type="entry name" value="Ureohydrolase_dom_sf"/>
</dbReference>
<dbReference type="GO" id="GO:0008783">
    <property type="term" value="F:agmatinase activity"/>
    <property type="evidence" value="ECO:0007669"/>
    <property type="project" value="TreeGrafter"/>
</dbReference>
<feature type="non-terminal residue" evidence="4">
    <location>
        <position position="1"/>
    </location>
</feature>
<gene>
    <name evidence="4" type="ORF">KC729_18785</name>
</gene>
<dbReference type="AlphaFoldDB" id="A0A956M215"/>
<evidence type="ECO:0000256" key="1">
    <source>
        <dbReference type="ARBA" id="ARBA00022723"/>
    </source>
</evidence>
<reference evidence="4" key="2">
    <citation type="journal article" date="2021" name="Microbiome">
        <title>Successional dynamics and alternative stable states in a saline activated sludge microbial community over 9 years.</title>
        <authorList>
            <person name="Wang Y."/>
            <person name="Ye J."/>
            <person name="Ju F."/>
            <person name="Liu L."/>
            <person name="Boyd J.A."/>
            <person name="Deng Y."/>
            <person name="Parks D.H."/>
            <person name="Jiang X."/>
            <person name="Yin X."/>
            <person name="Woodcroft B.J."/>
            <person name="Tyson G.W."/>
            <person name="Hugenholtz P."/>
            <person name="Polz M.F."/>
            <person name="Zhang T."/>
        </authorList>
    </citation>
    <scope>NUCLEOTIDE SEQUENCE</scope>
    <source>
        <strain evidence="4">HKST-UBA01</strain>
    </source>
</reference>
<dbReference type="GO" id="GO:0033389">
    <property type="term" value="P:putrescine biosynthetic process from arginine, via agmatine"/>
    <property type="evidence" value="ECO:0007669"/>
    <property type="project" value="TreeGrafter"/>
</dbReference>
<dbReference type="CDD" id="cd11593">
    <property type="entry name" value="Agmatinase-like_2"/>
    <property type="match status" value="1"/>
</dbReference>
<evidence type="ECO:0000256" key="2">
    <source>
        <dbReference type="ARBA" id="ARBA00022801"/>
    </source>
</evidence>